<accession>A0A1I5WYV0</accession>
<dbReference type="PANTHER" id="PTHR44688">
    <property type="entry name" value="DNA-BINDING TRANSCRIPTIONAL ACTIVATOR DEVR_DOSR"/>
    <property type="match status" value="1"/>
</dbReference>
<feature type="domain" description="HTH luxR-type" evidence="4">
    <location>
        <begin position="163"/>
        <end position="228"/>
    </location>
</feature>
<evidence type="ECO:0000256" key="3">
    <source>
        <dbReference type="ARBA" id="ARBA00023163"/>
    </source>
</evidence>
<keyword evidence="6" id="KW-1185">Reference proteome</keyword>
<evidence type="ECO:0000256" key="1">
    <source>
        <dbReference type="ARBA" id="ARBA00023015"/>
    </source>
</evidence>
<dbReference type="OrthoDB" id="2965189at2"/>
<evidence type="ECO:0000259" key="4">
    <source>
        <dbReference type="PROSITE" id="PS50043"/>
    </source>
</evidence>
<evidence type="ECO:0000256" key="2">
    <source>
        <dbReference type="ARBA" id="ARBA00023125"/>
    </source>
</evidence>
<organism evidence="5 6">
    <name type="scientific">Salibacterium halotolerans</name>
    <dbReference type="NCBI Taxonomy" id="1884432"/>
    <lineage>
        <taxon>Bacteria</taxon>
        <taxon>Bacillati</taxon>
        <taxon>Bacillota</taxon>
        <taxon>Bacilli</taxon>
        <taxon>Bacillales</taxon>
        <taxon>Bacillaceae</taxon>
    </lineage>
</organism>
<dbReference type="PRINTS" id="PR00038">
    <property type="entry name" value="HTHLUXR"/>
</dbReference>
<dbReference type="InterPro" id="IPR036388">
    <property type="entry name" value="WH-like_DNA-bd_sf"/>
</dbReference>
<proteinExistence type="predicted"/>
<dbReference type="PANTHER" id="PTHR44688:SF16">
    <property type="entry name" value="DNA-BINDING TRANSCRIPTIONAL ACTIVATOR DEVR_DOSR"/>
    <property type="match status" value="1"/>
</dbReference>
<dbReference type="InterPro" id="IPR000792">
    <property type="entry name" value="Tscrpt_reg_LuxR_C"/>
</dbReference>
<dbReference type="PROSITE" id="PS50043">
    <property type="entry name" value="HTH_LUXR_2"/>
    <property type="match status" value="1"/>
</dbReference>
<keyword evidence="2" id="KW-0238">DNA-binding</keyword>
<dbReference type="CDD" id="cd06170">
    <property type="entry name" value="LuxR_C_like"/>
    <property type="match status" value="1"/>
</dbReference>
<dbReference type="SMART" id="SM00421">
    <property type="entry name" value="HTH_LUXR"/>
    <property type="match status" value="1"/>
</dbReference>
<protein>
    <submittedName>
        <fullName evidence="5">Regulatory protein, luxR family</fullName>
    </submittedName>
</protein>
<sequence length="233" mass="27138">MVRTVHKNDYGAAKLPTLFLDLDGSSRVKKAAAQLDKPLIEAEASSLMSALSDGLKRNTIYHTACNEKTLYEKVHELQAAETYFRLGINLPSEKTELVKQLLPYDISIVLASDRQETQWFRHFLESYNFPVYIDPWFQPFLVKKYRELHEEREETIRELHLNIEKIRTILSDAELRIFEKIIEGKSNRRIAEESFLAVATVNNHVSHLTRKMGANDRTHTIKRAIEKDWIRIS</sequence>
<dbReference type="GO" id="GO:0003677">
    <property type="term" value="F:DNA binding"/>
    <property type="evidence" value="ECO:0007669"/>
    <property type="project" value="UniProtKB-KW"/>
</dbReference>
<dbReference type="EMBL" id="FOXD01000023">
    <property type="protein sequence ID" value="SFQ24850.1"/>
    <property type="molecule type" value="Genomic_DNA"/>
</dbReference>
<evidence type="ECO:0000313" key="6">
    <source>
        <dbReference type="Proteomes" id="UP000198892"/>
    </source>
</evidence>
<dbReference type="RefSeq" id="WP_093338890.1">
    <property type="nucleotide sequence ID" value="NZ_FOXD01000023.1"/>
</dbReference>
<dbReference type="InterPro" id="IPR016032">
    <property type="entry name" value="Sig_transdc_resp-reg_C-effctor"/>
</dbReference>
<gene>
    <name evidence="5" type="ORF">SAMN05518683_12344</name>
</gene>
<dbReference type="Gene3D" id="1.10.10.10">
    <property type="entry name" value="Winged helix-like DNA-binding domain superfamily/Winged helix DNA-binding domain"/>
    <property type="match status" value="1"/>
</dbReference>
<keyword evidence="1" id="KW-0805">Transcription regulation</keyword>
<dbReference type="GO" id="GO:0006355">
    <property type="term" value="P:regulation of DNA-templated transcription"/>
    <property type="evidence" value="ECO:0007669"/>
    <property type="project" value="InterPro"/>
</dbReference>
<dbReference type="SUPFAM" id="SSF46894">
    <property type="entry name" value="C-terminal effector domain of the bipartite response regulators"/>
    <property type="match status" value="1"/>
</dbReference>
<dbReference type="Proteomes" id="UP000198892">
    <property type="component" value="Unassembled WGS sequence"/>
</dbReference>
<dbReference type="Pfam" id="PF00196">
    <property type="entry name" value="GerE"/>
    <property type="match status" value="1"/>
</dbReference>
<reference evidence="6" key="1">
    <citation type="submission" date="2016-10" db="EMBL/GenBank/DDBJ databases">
        <authorList>
            <person name="Varghese N."/>
            <person name="Submissions S."/>
        </authorList>
    </citation>
    <scope>NUCLEOTIDE SEQUENCE [LARGE SCALE GENOMIC DNA]</scope>
    <source>
        <strain evidence="6">S7</strain>
    </source>
</reference>
<dbReference type="AlphaFoldDB" id="A0A1I5WYV0"/>
<evidence type="ECO:0000313" key="5">
    <source>
        <dbReference type="EMBL" id="SFQ24850.1"/>
    </source>
</evidence>
<dbReference type="STRING" id="1884432.SAMN05518683_12344"/>
<name>A0A1I5WYV0_9BACI</name>
<keyword evidence="3" id="KW-0804">Transcription</keyword>